<dbReference type="Proteomes" id="UP001143910">
    <property type="component" value="Unassembled WGS sequence"/>
</dbReference>
<name>A0ACC1MWC4_9HYPO</name>
<organism evidence="1 2">
    <name type="scientific">Zarea fungicola</name>
    <dbReference type="NCBI Taxonomy" id="93591"/>
    <lineage>
        <taxon>Eukaryota</taxon>
        <taxon>Fungi</taxon>
        <taxon>Dikarya</taxon>
        <taxon>Ascomycota</taxon>
        <taxon>Pezizomycotina</taxon>
        <taxon>Sordariomycetes</taxon>
        <taxon>Hypocreomycetidae</taxon>
        <taxon>Hypocreales</taxon>
        <taxon>Cordycipitaceae</taxon>
        <taxon>Zarea</taxon>
    </lineage>
</organism>
<comment type="caution">
    <text evidence="1">The sequence shown here is derived from an EMBL/GenBank/DDBJ whole genome shotgun (WGS) entry which is preliminary data.</text>
</comment>
<gene>
    <name evidence="1" type="ORF">NQ176_g8000</name>
</gene>
<keyword evidence="2" id="KW-1185">Reference proteome</keyword>
<accession>A0ACC1MWC4</accession>
<proteinExistence type="predicted"/>
<sequence length="348" mass="39030">MRGGRGGRGGLRSRRGGLVTSDAHHESTIQGTDTDAAVSRLSAVDTGYLYDVYAAFFVSRVDGPAQRRFPIINRGTYTRTAAIDRLINDFLSSSPKDQGTLQERQIISLGAGTDTRPFRLFASEAHPKLIYHEVDFDITSRRKLQTVQSSPRLSRILTSPSAKSPHTWTARPVNGGAYYCHGLDLRALGSSVAEPLEGLRRDVPTLLLSECCLCYLKIEESERVLRYFTSRIRSCATVLYEPVHLDDPFGQTMVSNLAARNIHMPGMDRYRNEQDQIQRLQDAGFTELADCRTVASIWDLWIDAAEKERVDRLEGLDEVEEWKLLAGHYVVAWGANDEDLGKLLRVKQ</sequence>
<reference evidence="1" key="1">
    <citation type="submission" date="2022-08" db="EMBL/GenBank/DDBJ databases">
        <title>Genome Sequence of Lecanicillium fungicola.</title>
        <authorList>
            <person name="Buettner E."/>
        </authorList>
    </citation>
    <scope>NUCLEOTIDE SEQUENCE</scope>
    <source>
        <strain evidence="1">Babe33</strain>
    </source>
</reference>
<protein>
    <submittedName>
        <fullName evidence="1">Uncharacterized protein</fullName>
    </submittedName>
</protein>
<evidence type="ECO:0000313" key="1">
    <source>
        <dbReference type="EMBL" id="KAJ2970823.1"/>
    </source>
</evidence>
<evidence type="ECO:0000313" key="2">
    <source>
        <dbReference type="Proteomes" id="UP001143910"/>
    </source>
</evidence>
<dbReference type="EMBL" id="JANJQO010001461">
    <property type="protein sequence ID" value="KAJ2970823.1"/>
    <property type="molecule type" value="Genomic_DNA"/>
</dbReference>